<protein>
    <recommendedName>
        <fullName evidence="12">Cytochrome b561 domain-containing protein</fullName>
    </recommendedName>
</protein>
<evidence type="ECO:0000256" key="2">
    <source>
        <dbReference type="ARBA" id="ARBA00004141"/>
    </source>
</evidence>
<keyword evidence="6" id="KW-0479">Metal-binding</keyword>
<evidence type="ECO:0000256" key="5">
    <source>
        <dbReference type="ARBA" id="ARBA00022692"/>
    </source>
</evidence>
<accession>A0A7R8YRH4</accession>
<evidence type="ECO:0000256" key="1">
    <source>
        <dbReference type="ARBA" id="ARBA00001970"/>
    </source>
</evidence>
<organism evidence="13 14">
    <name type="scientific">Hermetia illucens</name>
    <name type="common">Black soldier fly</name>
    <dbReference type="NCBI Taxonomy" id="343691"/>
    <lineage>
        <taxon>Eukaryota</taxon>
        <taxon>Metazoa</taxon>
        <taxon>Ecdysozoa</taxon>
        <taxon>Arthropoda</taxon>
        <taxon>Hexapoda</taxon>
        <taxon>Insecta</taxon>
        <taxon>Pterygota</taxon>
        <taxon>Neoptera</taxon>
        <taxon>Endopterygota</taxon>
        <taxon>Diptera</taxon>
        <taxon>Brachycera</taxon>
        <taxon>Stratiomyomorpha</taxon>
        <taxon>Stratiomyidae</taxon>
        <taxon>Hermetiinae</taxon>
        <taxon>Hermetia</taxon>
    </lineage>
</organism>
<feature type="domain" description="Cytochrome b561" evidence="12">
    <location>
        <begin position="14"/>
        <end position="236"/>
    </location>
</feature>
<dbReference type="GO" id="GO:0016020">
    <property type="term" value="C:membrane"/>
    <property type="evidence" value="ECO:0007669"/>
    <property type="project" value="UniProtKB-SubCell"/>
</dbReference>
<evidence type="ECO:0000256" key="8">
    <source>
        <dbReference type="ARBA" id="ARBA00022989"/>
    </source>
</evidence>
<dbReference type="EMBL" id="LR899010">
    <property type="protein sequence ID" value="CAD7082866.1"/>
    <property type="molecule type" value="Genomic_DNA"/>
</dbReference>
<dbReference type="PANTHER" id="PTHR10106:SF0">
    <property type="entry name" value="LD36721P"/>
    <property type="match status" value="1"/>
</dbReference>
<keyword evidence="10 11" id="KW-0472">Membrane</keyword>
<evidence type="ECO:0000256" key="4">
    <source>
        <dbReference type="ARBA" id="ARBA00022617"/>
    </source>
</evidence>
<feature type="transmembrane region" description="Helical" evidence="11">
    <location>
        <begin position="7"/>
        <end position="30"/>
    </location>
</feature>
<keyword evidence="7" id="KW-0249">Electron transport</keyword>
<evidence type="ECO:0000256" key="3">
    <source>
        <dbReference type="ARBA" id="ARBA00022448"/>
    </source>
</evidence>
<reference evidence="13 14" key="1">
    <citation type="submission" date="2020-11" db="EMBL/GenBank/DDBJ databases">
        <authorList>
            <person name="Wallbank WR R."/>
            <person name="Pardo Diaz C."/>
            <person name="Kozak K."/>
            <person name="Martin S."/>
            <person name="Jiggins C."/>
            <person name="Moest M."/>
            <person name="Warren A I."/>
            <person name="Generalovic N T."/>
            <person name="Byers J.R.P. K."/>
            <person name="Montejo-Kovacevich G."/>
            <person name="Yen C E."/>
        </authorList>
    </citation>
    <scope>NUCLEOTIDE SEQUENCE [LARGE SCALE GENOMIC DNA]</scope>
</reference>
<dbReference type="GO" id="GO:0016491">
    <property type="term" value="F:oxidoreductase activity"/>
    <property type="evidence" value="ECO:0007669"/>
    <property type="project" value="InterPro"/>
</dbReference>
<comment type="cofactor">
    <cofactor evidence="1">
        <name>heme b</name>
        <dbReference type="ChEBI" id="CHEBI:60344"/>
    </cofactor>
</comment>
<feature type="transmembrane region" description="Helical" evidence="11">
    <location>
        <begin position="215"/>
        <end position="236"/>
    </location>
</feature>
<keyword evidence="3" id="KW-0813">Transport</keyword>
<keyword evidence="8 11" id="KW-1133">Transmembrane helix</keyword>
<dbReference type="OrthoDB" id="907479at2759"/>
<proteinExistence type="predicted"/>
<evidence type="ECO:0000313" key="13">
    <source>
        <dbReference type="EMBL" id="CAD7082866.1"/>
    </source>
</evidence>
<dbReference type="InterPro" id="IPR006593">
    <property type="entry name" value="Cyt_b561/ferric_Rdtase_TM"/>
</dbReference>
<feature type="transmembrane region" description="Helical" evidence="11">
    <location>
        <begin position="140"/>
        <end position="160"/>
    </location>
</feature>
<feature type="transmembrane region" description="Helical" evidence="11">
    <location>
        <begin position="50"/>
        <end position="73"/>
    </location>
</feature>
<evidence type="ECO:0000259" key="12">
    <source>
        <dbReference type="PROSITE" id="PS50939"/>
    </source>
</evidence>
<dbReference type="InParanoid" id="A0A7R8YRH4"/>
<keyword evidence="4" id="KW-0349">Heme</keyword>
<dbReference type="Proteomes" id="UP000594454">
    <property type="component" value="Chromosome 2"/>
</dbReference>
<sequence length="255" mass="28364">MASAQSCLIYIMICIEVLGLLAIILIGVWLGQYGDNNGFGLNTYKGLLNLHSLIMPMGAVFFPANGIVLYRAFRRYAARKVKWAHFVFQLIAFLLVIVGFTFAIMARSKLIDDFKNQNQAPDNPKAENGDRKHFYSVHSWLGLMCFIIFVLQFLGGLFAFAFKVVDKSARELFAAIHAFFGIFIVLLGGFVAVVGIEGRAKTDIPNYDKIVDAGILANVAALAIVIMLAHVLYISVNPFFEWDVNDETLEANPIE</sequence>
<evidence type="ECO:0000313" key="14">
    <source>
        <dbReference type="Proteomes" id="UP000594454"/>
    </source>
</evidence>
<evidence type="ECO:0000256" key="6">
    <source>
        <dbReference type="ARBA" id="ARBA00022723"/>
    </source>
</evidence>
<gene>
    <name evidence="13" type="ORF">HERILL_LOCUS5867</name>
</gene>
<dbReference type="Gene3D" id="1.20.120.1770">
    <property type="match status" value="1"/>
</dbReference>
<keyword evidence="14" id="KW-1185">Reference proteome</keyword>
<comment type="subcellular location">
    <subcellularLocation>
        <location evidence="2">Membrane</location>
        <topology evidence="2">Multi-pass membrane protein</topology>
    </subcellularLocation>
</comment>
<keyword evidence="5 11" id="KW-0812">Transmembrane</keyword>
<feature type="transmembrane region" description="Helical" evidence="11">
    <location>
        <begin position="172"/>
        <end position="195"/>
    </location>
</feature>
<feature type="transmembrane region" description="Helical" evidence="11">
    <location>
        <begin position="85"/>
        <end position="106"/>
    </location>
</feature>
<name>A0A7R8YRH4_HERIL</name>
<keyword evidence="9" id="KW-0408">Iron</keyword>
<dbReference type="GO" id="GO:0046872">
    <property type="term" value="F:metal ion binding"/>
    <property type="evidence" value="ECO:0007669"/>
    <property type="project" value="UniProtKB-KW"/>
</dbReference>
<dbReference type="Pfam" id="PF03188">
    <property type="entry name" value="Cytochrom_B561"/>
    <property type="match status" value="1"/>
</dbReference>
<dbReference type="PANTHER" id="PTHR10106">
    <property type="entry name" value="CYTOCHROME B561-RELATED"/>
    <property type="match status" value="1"/>
</dbReference>
<dbReference type="PROSITE" id="PS50939">
    <property type="entry name" value="CYTOCHROME_B561"/>
    <property type="match status" value="1"/>
</dbReference>
<dbReference type="InterPro" id="IPR043205">
    <property type="entry name" value="CYB561/CYBRD1-like"/>
</dbReference>
<evidence type="ECO:0000256" key="10">
    <source>
        <dbReference type="ARBA" id="ARBA00023136"/>
    </source>
</evidence>
<evidence type="ECO:0000256" key="7">
    <source>
        <dbReference type="ARBA" id="ARBA00022982"/>
    </source>
</evidence>
<dbReference type="AlphaFoldDB" id="A0A7R8YRH4"/>
<evidence type="ECO:0000256" key="11">
    <source>
        <dbReference type="SAM" id="Phobius"/>
    </source>
</evidence>
<dbReference type="SMART" id="SM00665">
    <property type="entry name" value="B561"/>
    <property type="match status" value="1"/>
</dbReference>
<evidence type="ECO:0000256" key="9">
    <source>
        <dbReference type="ARBA" id="ARBA00023004"/>
    </source>
</evidence>
<dbReference type="OMA" id="PTSRKNH"/>